<protein>
    <submittedName>
        <fullName evidence="3">Uncharacterized protein</fullName>
    </submittedName>
</protein>
<sequence length="185" mass="20061">MQTRKTFYKKISYGLLTAVAISVLSGCSSDEAATAAPSPTAKIETSASPSPETEATAAPTAEPGKDLNVSEQLTLGYLNSYYNETDVEARKKFAQEYMHPDVQSIFAFAASAVIDEKDHFLNPKVVKTVDYEKDGTKGSLTLVKGDGDKEFIGLIIEDKFSFGFISTATSDDMKAAFNGVREQFK</sequence>
<evidence type="ECO:0000256" key="2">
    <source>
        <dbReference type="SAM" id="SignalP"/>
    </source>
</evidence>
<organism evidence="3">
    <name type="scientific">Paenibacillus sp. BIHB 4019</name>
    <dbReference type="NCBI Taxonomy" id="1870819"/>
    <lineage>
        <taxon>Bacteria</taxon>
        <taxon>Bacillati</taxon>
        <taxon>Bacillota</taxon>
        <taxon>Bacilli</taxon>
        <taxon>Bacillales</taxon>
        <taxon>Paenibacillaceae</taxon>
        <taxon>Paenibacillus</taxon>
    </lineage>
</organism>
<keyword evidence="2" id="KW-0732">Signal</keyword>
<feature type="compositionally biased region" description="Low complexity" evidence="1">
    <location>
        <begin position="44"/>
        <end position="62"/>
    </location>
</feature>
<gene>
    <name evidence="3" type="ORF">BBD42_26915</name>
</gene>
<feature type="signal peptide" evidence="2">
    <location>
        <begin position="1"/>
        <end position="32"/>
    </location>
</feature>
<name>A0A1B2DPS3_9BACL</name>
<reference evidence="3" key="1">
    <citation type="submission" date="2016-08" db="EMBL/GenBank/DDBJ databases">
        <title>Complete Genome Seqeunce of Paenibacillus sp. BIHB 4019 from tea rhizoplane.</title>
        <authorList>
            <person name="Thakur R."/>
            <person name="Swarnkar M.K."/>
            <person name="Gulati A."/>
        </authorList>
    </citation>
    <scope>NUCLEOTIDE SEQUENCE [LARGE SCALE GENOMIC DNA]</scope>
    <source>
        <strain evidence="3">BIHB4019</strain>
    </source>
</reference>
<dbReference type="PROSITE" id="PS51257">
    <property type="entry name" value="PROKAR_LIPOPROTEIN"/>
    <property type="match status" value="1"/>
</dbReference>
<evidence type="ECO:0000313" key="3">
    <source>
        <dbReference type="EMBL" id="ANY69716.1"/>
    </source>
</evidence>
<accession>A0A1B2DPS3</accession>
<feature type="region of interest" description="Disordered" evidence="1">
    <location>
        <begin position="32"/>
        <end position="65"/>
    </location>
</feature>
<feature type="chain" id="PRO_5038959309" evidence="2">
    <location>
        <begin position="33"/>
        <end position="185"/>
    </location>
</feature>
<dbReference type="RefSeq" id="WP_099520705.1">
    <property type="nucleotide sequence ID" value="NZ_CP016808.1"/>
</dbReference>
<proteinExistence type="predicted"/>
<dbReference type="EMBL" id="CP016808">
    <property type="protein sequence ID" value="ANY69716.1"/>
    <property type="molecule type" value="Genomic_DNA"/>
</dbReference>
<dbReference type="AlphaFoldDB" id="A0A1B2DPS3"/>
<evidence type="ECO:0000256" key="1">
    <source>
        <dbReference type="SAM" id="MobiDB-lite"/>
    </source>
</evidence>